<proteinExistence type="predicted"/>
<dbReference type="NCBIfam" id="NF038353">
    <property type="entry name" value="FxLYD_dom"/>
    <property type="match status" value="2"/>
</dbReference>
<feature type="compositionally biased region" description="Low complexity" evidence="1">
    <location>
        <begin position="43"/>
        <end position="54"/>
    </location>
</feature>
<evidence type="ECO:0000313" key="3">
    <source>
        <dbReference type="Proteomes" id="UP000766550"/>
    </source>
</evidence>
<feature type="compositionally biased region" description="Acidic residues" evidence="1">
    <location>
        <begin position="55"/>
        <end position="66"/>
    </location>
</feature>
<accession>A0A8J7Y684</accession>
<sequence length="290" mass="31324">MDRREFVKSVSGTALLGATAGCLGGGEGGEATETAGAGGESGGTTQTATDTETATAEEETGTEEEGTAGQAGDIQGEVNDTPQGLSVTDHELYQENGEVGLRATVENTGDEAFAYVEAEVTLQDDQGEVLYEFVDETEEDQITQLATGNTWEFDVTFEEAQLSEVRTYVIDLEGDIANEQTSFDDIVGEADQQDPNLEITSHRLTRRESTTYVEGTIRNVGSEAVESAEVSVTLYDDSDQELTDFNDTVEQENDVQQLSPGQVWDFQVQFTDVDMQNVARYVVSVDSDLV</sequence>
<comment type="caution">
    <text evidence="2">The sequence shown here is derived from an EMBL/GenBank/DDBJ whole genome shotgun (WGS) entry which is preliminary data.</text>
</comment>
<dbReference type="InterPro" id="IPR047676">
    <property type="entry name" value="FxLYD_dom"/>
</dbReference>
<name>A0A8J7Y684_9EURY</name>
<protein>
    <submittedName>
        <fullName evidence="2">DUF3426 domain-containing protein</fullName>
    </submittedName>
</protein>
<evidence type="ECO:0000313" key="2">
    <source>
        <dbReference type="EMBL" id="MBV0924817.1"/>
    </source>
</evidence>
<keyword evidence="3" id="KW-1185">Reference proteome</keyword>
<reference evidence="2 3" key="1">
    <citation type="submission" date="2021-06" db="EMBL/GenBank/DDBJ databases">
        <title>New haloarchaea isolates fom saline soil.</title>
        <authorList>
            <person name="Duran-Viseras A."/>
            <person name="Sanchez-Porro C.S."/>
            <person name="Ventosa A."/>
        </authorList>
    </citation>
    <scope>NUCLEOTIDE SEQUENCE [LARGE SCALE GENOMIC DNA]</scope>
    <source>
        <strain evidence="2 3">JCM 183640</strain>
    </source>
</reference>
<gene>
    <name evidence="2" type="ORF">KTS45_11470</name>
</gene>
<feature type="region of interest" description="Disordered" evidence="1">
    <location>
        <begin position="17"/>
        <end position="84"/>
    </location>
</feature>
<dbReference type="RefSeq" id="WP_162317674.1">
    <property type="nucleotide sequence ID" value="NZ_JAHQXF010000002.1"/>
</dbReference>
<dbReference type="AlphaFoldDB" id="A0A8J7Y684"/>
<dbReference type="OrthoDB" id="308235at2157"/>
<dbReference type="EMBL" id="JAHQXF010000002">
    <property type="protein sequence ID" value="MBV0924817.1"/>
    <property type="molecule type" value="Genomic_DNA"/>
</dbReference>
<dbReference type="PROSITE" id="PS51257">
    <property type="entry name" value="PROKAR_LIPOPROTEIN"/>
    <property type="match status" value="1"/>
</dbReference>
<evidence type="ECO:0000256" key="1">
    <source>
        <dbReference type="SAM" id="MobiDB-lite"/>
    </source>
</evidence>
<dbReference type="Proteomes" id="UP000766550">
    <property type="component" value="Unassembled WGS sequence"/>
</dbReference>
<organism evidence="2 3">
    <name type="scientific">Haloarcula limicola</name>
    <dbReference type="NCBI Taxonomy" id="1429915"/>
    <lineage>
        <taxon>Archaea</taxon>
        <taxon>Methanobacteriati</taxon>
        <taxon>Methanobacteriota</taxon>
        <taxon>Stenosarchaea group</taxon>
        <taxon>Halobacteria</taxon>
        <taxon>Halobacteriales</taxon>
        <taxon>Haloarculaceae</taxon>
        <taxon>Haloarcula</taxon>
    </lineage>
</organism>